<keyword evidence="5 7" id="KW-1133">Transmembrane helix</keyword>
<dbReference type="Gene3D" id="1.20.58.1610">
    <property type="entry name" value="NADH:ubiquinone/plastoquinone oxidoreductase, chain 3"/>
    <property type="match status" value="1"/>
</dbReference>
<evidence type="ECO:0000256" key="5">
    <source>
        <dbReference type="ARBA" id="ARBA00022989"/>
    </source>
</evidence>
<protein>
    <submittedName>
        <fullName evidence="8">NADH-quinone oxidoreductase subunit A</fullName>
    </submittedName>
</protein>
<reference evidence="8" key="1">
    <citation type="journal article" date="2014" name="Genome Biol. Evol.">
        <title>Pangenome evidence for extensive interdomain horizontal transfer affecting lineage core and shell genes in uncultured planktonic thaumarchaeota and euryarchaeota.</title>
        <authorList>
            <person name="Deschamps P."/>
            <person name="Zivanovic Y."/>
            <person name="Moreira D."/>
            <person name="Rodriguez-Valera F."/>
            <person name="Lopez-Garcia P."/>
        </authorList>
    </citation>
    <scope>NUCLEOTIDE SEQUENCE</scope>
</reference>
<evidence type="ECO:0000256" key="3">
    <source>
        <dbReference type="ARBA" id="ARBA00022448"/>
    </source>
</evidence>
<dbReference type="GO" id="GO:0008137">
    <property type="term" value="F:NADH dehydrogenase (ubiquinone) activity"/>
    <property type="evidence" value="ECO:0007669"/>
    <property type="project" value="InterPro"/>
</dbReference>
<proteinExistence type="inferred from homology"/>
<keyword evidence="6 7" id="KW-0472">Membrane</keyword>
<dbReference type="Pfam" id="PF00507">
    <property type="entry name" value="Oxidored_q4"/>
    <property type="match status" value="1"/>
</dbReference>
<dbReference type="InterPro" id="IPR038430">
    <property type="entry name" value="NDAH_ubi_oxred_su3_sf"/>
</dbReference>
<dbReference type="InterPro" id="IPR000440">
    <property type="entry name" value="NADH_UbQ/plastoQ_OxRdtase_su3"/>
</dbReference>
<keyword evidence="3" id="KW-0813">Transport</keyword>
<evidence type="ECO:0000256" key="7">
    <source>
        <dbReference type="SAM" id="Phobius"/>
    </source>
</evidence>
<dbReference type="PANTHER" id="PTHR11058">
    <property type="entry name" value="NADH-UBIQUINONE OXIDOREDUCTASE CHAIN 3"/>
    <property type="match status" value="1"/>
</dbReference>
<organism evidence="8">
    <name type="scientific">uncultured marine group II/III euryarchaeote AD1000_12_E11</name>
    <dbReference type="NCBI Taxonomy" id="1457726"/>
    <lineage>
        <taxon>Archaea</taxon>
        <taxon>Methanobacteriati</taxon>
        <taxon>Methanobacteriota</taxon>
        <taxon>environmental samples</taxon>
    </lineage>
</organism>
<comment type="subcellular location">
    <subcellularLocation>
        <location evidence="1">Membrane</location>
    </subcellularLocation>
</comment>
<evidence type="ECO:0000256" key="1">
    <source>
        <dbReference type="ARBA" id="ARBA00004370"/>
    </source>
</evidence>
<dbReference type="AlphaFoldDB" id="A0A075FPD3"/>
<comment type="similarity">
    <text evidence="2">Belongs to the complex I subunit 3 family.</text>
</comment>
<keyword evidence="4 7" id="KW-0812">Transmembrane</keyword>
<dbReference type="PANTHER" id="PTHR11058:SF9">
    <property type="entry name" value="NADH-UBIQUINONE OXIDOREDUCTASE CHAIN 3"/>
    <property type="match status" value="1"/>
</dbReference>
<feature type="transmembrane region" description="Helical" evidence="7">
    <location>
        <begin position="132"/>
        <end position="154"/>
    </location>
</feature>
<dbReference type="GO" id="GO:0030964">
    <property type="term" value="C:NADH dehydrogenase complex"/>
    <property type="evidence" value="ECO:0007669"/>
    <property type="project" value="TreeGrafter"/>
</dbReference>
<feature type="transmembrane region" description="Helical" evidence="7">
    <location>
        <begin position="97"/>
        <end position="120"/>
    </location>
</feature>
<evidence type="ECO:0000256" key="6">
    <source>
        <dbReference type="ARBA" id="ARBA00023136"/>
    </source>
</evidence>
<name>A0A075FPD3_9EURY</name>
<evidence type="ECO:0000256" key="4">
    <source>
        <dbReference type="ARBA" id="ARBA00022692"/>
    </source>
</evidence>
<evidence type="ECO:0000313" key="8">
    <source>
        <dbReference type="EMBL" id="AIE91567.1"/>
    </source>
</evidence>
<dbReference type="EMBL" id="KF900342">
    <property type="protein sequence ID" value="AIE91567.1"/>
    <property type="molecule type" value="Genomic_DNA"/>
</dbReference>
<sequence>MTRRSLRDRRVMLMTSVPEAYIAVAVMTLVGIGFPVGSFIASAFLRPRKVSNEPFKMRSWLLPGYETDQSLYVRRDSTYECGAEPVGDAHINFHFQYYWYALIFLVFDIAFMFLAFGGVIAIQEGVLERPEVIGALATLTAFIVLMSLGVWHVFRKRGRIYI</sequence>
<accession>A0A075FPD3</accession>
<evidence type="ECO:0000256" key="2">
    <source>
        <dbReference type="ARBA" id="ARBA00008472"/>
    </source>
</evidence>
<feature type="transmembrane region" description="Helical" evidence="7">
    <location>
        <begin position="20"/>
        <end position="45"/>
    </location>
</feature>